<keyword evidence="1 4" id="KW-0479">Metal-binding</keyword>
<evidence type="ECO:0000313" key="8">
    <source>
        <dbReference type="Proteomes" id="UP001146120"/>
    </source>
</evidence>
<dbReference type="Pfam" id="PF02176">
    <property type="entry name" value="zf-TRAF"/>
    <property type="match status" value="3"/>
</dbReference>
<reference evidence="7" key="1">
    <citation type="submission" date="2022-11" db="EMBL/GenBank/DDBJ databases">
        <authorList>
            <person name="Morgan W.R."/>
            <person name="Tartar A."/>
        </authorList>
    </citation>
    <scope>NUCLEOTIDE SEQUENCE</scope>
    <source>
        <strain evidence="7">ARSEF 373</strain>
    </source>
</reference>
<feature type="region of interest" description="Disordered" evidence="5">
    <location>
        <begin position="68"/>
        <end position="98"/>
    </location>
</feature>
<name>A0AAV2YPQ2_9STRA</name>
<dbReference type="GO" id="GO:0008270">
    <property type="term" value="F:zinc ion binding"/>
    <property type="evidence" value="ECO:0007669"/>
    <property type="project" value="UniProtKB-KW"/>
</dbReference>
<dbReference type="PANTHER" id="PTHR10131:SF94">
    <property type="entry name" value="TNF RECEPTOR-ASSOCIATED FACTOR 4"/>
    <property type="match status" value="1"/>
</dbReference>
<evidence type="ECO:0000256" key="3">
    <source>
        <dbReference type="ARBA" id="ARBA00022833"/>
    </source>
</evidence>
<dbReference type="SUPFAM" id="SSF49599">
    <property type="entry name" value="TRAF domain-like"/>
    <property type="match status" value="1"/>
</dbReference>
<dbReference type="EMBL" id="DAKRPA010000204">
    <property type="protein sequence ID" value="DAZ95451.1"/>
    <property type="molecule type" value="Genomic_DNA"/>
</dbReference>
<reference evidence="7" key="2">
    <citation type="journal article" date="2023" name="Microbiol Resour">
        <title>Decontamination and Annotation of the Draft Genome Sequence of the Oomycete Lagenidium giganteum ARSEF 373.</title>
        <authorList>
            <person name="Morgan W.R."/>
            <person name="Tartar A."/>
        </authorList>
    </citation>
    <scope>NUCLEOTIDE SEQUENCE</scope>
    <source>
        <strain evidence="7">ARSEF 373</strain>
    </source>
</reference>
<evidence type="ECO:0000256" key="5">
    <source>
        <dbReference type="SAM" id="MobiDB-lite"/>
    </source>
</evidence>
<dbReference type="PROSITE" id="PS50145">
    <property type="entry name" value="ZF_TRAF"/>
    <property type="match status" value="2"/>
</dbReference>
<feature type="domain" description="TRAF-type" evidence="6">
    <location>
        <begin position="145"/>
        <end position="240"/>
    </location>
</feature>
<feature type="domain" description="TRAF-type" evidence="6">
    <location>
        <begin position="898"/>
        <end position="936"/>
    </location>
</feature>
<gene>
    <name evidence="7" type="ORF">N0F65_013020</name>
</gene>
<dbReference type="SUPFAM" id="SSF49899">
    <property type="entry name" value="Concanavalin A-like lectins/glucanases"/>
    <property type="match status" value="1"/>
</dbReference>
<dbReference type="Proteomes" id="UP001146120">
    <property type="component" value="Unassembled WGS sequence"/>
</dbReference>
<feature type="zinc finger region" description="TRAF-type" evidence="4">
    <location>
        <begin position="145"/>
        <end position="240"/>
    </location>
</feature>
<feature type="compositionally biased region" description="Basic and acidic residues" evidence="5">
    <location>
        <begin position="1022"/>
        <end position="1049"/>
    </location>
</feature>
<proteinExistence type="predicted"/>
<evidence type="ECO:0000256" key="1">
    <source>
        <dbReference type="ARBA" id="ARBA00022723"/>
    </source>
</evidence>
<dbReference type="AlphaFoldDB" id="A0AAV2YPQ2"/>
<accession>A0AAV2YPQ2</accession>
<feature type="zinc finger region" description="TRAF-type" evidence="4">
    <location>
        <begin position="898"/>
        <end position="936"/>
    </location>
</feature>
<protein>
    <recommendedName>
        <fullName evidence="6">TRAF-type domain-containing protein</fullName>
    </recommendedName>
</protein>
<dbReference type="InterPro" id="IPR013320">
    <property type="entry name" value="ConA-like_dom_sf"/>
</dbReference>
<evidence type="ECO:0000256" key="4">
    <source>
        <dbReference type="PROSITE-ProRule" id="PRU00207"/>
    </source>
</evidence>
<dbReference type="Gene3D" id="2.60.120.200">
    <property type="match status" value="1"/>
</dbReference>
<keyword evidence="2 4" id="KW-0863">Zinc-finger</keyword>
<keyword evidence="3 4" id="KW-0862">Zinc</keyword>
<dbReference type="InterPro" id="IPR013083">
    <property type="entry name" value="Znf_RING/FYVE/PHD"/>
</dbReference>
<dbReference type="InterPro" id="IPR001293">
    <property type="entry name" value="Znf_TRAF"/>
</dbReference>
<organism evidence="7 8">
    <name type="scientific">Lagenidium giganteum</name>
    <dbReference type="NCBI Taxonomy" id="4803"/>
    <lineage>
        <taxon>Eukaryota</taxon>
        <taxon>Sar</taxon>
        <taxon>Stramenopiles</taxon>
        <taxon>Oomycota</taxon>
        <taxon>Peronosporomycetes</taxon>
        <taxon>Pythiales</taxon>
        <taxon>Pythiaceae</taxon>
    </lineage>
</organism>
<dbReference type="Pfam" id="PF13385">
    <property type="entry name" value="Laminin_G_3"/>
    <property type="match status" value="1"/>
</dbReference>
<keyword evidence="8" id="KW-1185">Reference proteome</keyword>
<evidence type="ECO:0000256" key="2">
    <source>
        <dbReference type="ARBA" id="ARBA00022771"/>
    </source>
</evidence>
<feature type="region of interest" description="Disordered" evidence="5">
    <location>
        <begin position="1018"/>
        <end position="1049"/>
    </location>
</feature>
<evidence type="ECO:0000313" key="7">
    <source>
        <dbReference type="EMBL" id="DAZ95451.1"/>
    </source>
</evidence>
<comment type="caution">
    <text evidence="7">The sequence shown here is derived from an EMBL/GenBank/DDBJ whole genome shotgun (WGS) entry which is preliminary data.</text>
</comment>
<dbReference type="PANTHER" id="PTHR10131">
    <property type="entry name" value="TNF RECEPTOR ASSOCIATED FACTOR"/>
    <property type="match status" value="1"/>
</dbReference>
<dbReference type="Gene3D" id="3.30.40.10">
    <property type="entry name" value="Zinc/RING finger domain, C3HC4 (zinc finger)"/>
    <property type="match status" value="4"/>
</dbReference>
<sequence length="1049" mass="119182">MPMQSMGWAPARLVTNAQPEGCLAPRNPKQDLPPETLPPELVELARSLHAIEAQRQRLLSKSASQLLAPLASPPRTPERSDGHQLSPKNAPPTVTAGGRAAPYSIVKERVRLRQLRASALESRLPQELILCECGDELNPLDLRLHQQEECPYRQVPCSQPGCRQVFRAKDRRHHEQNECAFVRRTNKWLRQLHDGQTLVTCDACLASDVRQRDLDAHRTYMCPKRLVSCVFASWGCRDRIRLDDCARHEREDCVVGKHRTEVLAASAHVNDKTVCDWCQKCVLKRELLNHQEDECEARERPCPNADCGCPEWVPVGKMEEHVQTVCVVTLERNTLAARAWEKNALTPCKECGEQVRLRALPKHYCETCVSRIVPCKNAQHGCKARLRWRDRHVHEDFLSLNRDRSMLEFTTGGNAYVAVHAETAAVSYDLAPPWTAEFYVWLVDARDEVLDLVAQSMAQMETIVLSTHEVAKWKNSGAECKQKLKELKSLRKNKDSKRTLGDVSTAAKDLADAFDAAESGMAAAQHAVVLARGWIHIYIKEAFRLFKDMSADDHDGVRADIATLAAQMIAEKPALQELPEEEAAALANLEAWARTITSSALSATALAEKQQRIQDQRKYLKKRAELQAQLDALGAPSAENDRLRRRYEREIAKVDQKLALVSDNTPTELLERRGRHIIASSAKNAISLVAGDRRGVYFFRSSLAKGAREVSLDTVLPHNRWNHLVLCASRKEVTVYLNDQLKAIKRGVFELPFAYLGTTSAGGSFQGFIHEVRYWKECRAKDALQRTAHNILHVGSSANKALAAYWTFEEGAGAFIDDMSLTLPRSASYHTRWWLYDTPAIRRRFSDPPTPSLRDKTSCFINQKLKLLAQKARDRETEVVNCRLGCGAEMLVRFLEQHQRTECPHRVVTCPHIGCHDVFQWRNTQQHLEHECERHRYHEELVERYHAKEALQRCLLQCGELIKVRHLDHHYHHDCINRLIKCSREDCGDTIIAGFLAMHLERECTSKSLARERQLVAAGRKRQAERDREKQEARAKSLAAAEREQLLPS</sequence>
<evidence type="ECO:0000259" key="6">
    <source>
        <dbReference type="PROSITE" id="PS50145"/>
    </source>
</evidence>